<name>A0A643JXI3_9EURY</name>
<gene>
    <name evidence="1" type="ORF">Hfx1149_02870</name>
</gene>
<dbReference type="AlphaFoldDB" id="A0A643JXI3"/>
<reference evidence="1" key="1">
    <citation type="submission" date="2019-09" db="EMBL/GenBank/DDBJ databases">
        <title>Genomic analysis of Haloferax sp. CBA1149.</title>
        <authorList>
            <person name="Roh S.W."/>
        </authorList>
    </citation>
    <scope>NUCLEOTIDE SEQUENCE</scope>
    <source>
        <strain evidence="1">CBA1149</strain>
    </source>
</reference>
<accession>A0A643JXI3</accession>
<dbReference type="NCBIfam" id="TIGR01409">
    <property type="entry name" value="TAT_signal_seq"/>
    <property type="match status" value="1"/>
</dbReference>
<dbReference type="InterPro" id="IPR006311">
    <property type="entry name" value="TAT_signal"/>
</dbReference>
<sequence>MTGKTNSVGDRISRRGVLRKSAITAGALTLGGVAFAGDAAAQNDGTTGGTALVMMNDYCPPPTFALPKKYNYISLPPSLCIPAESAVGGPVSRSGVPVLLACELPRERVGAEKVPLLPRSVPVPV</sequence>
<evidence type="ECO:0000313" key="1">
    <source>
        <dbReference type="EMBL" id="KAB1187027.1"/>
    </source>
</evidence>
<comment type="caution">
    <text evidence="1">The sequence shown here is derived from an EMBL/GenBank/DDBJ whole genome shotgun (WGS) entry which is preliminary data.</text>
</comment>
<dbReference type="RefSeq" id="WP_151135271.1">
    <property type="nucleotide sequence ID" value="NZ_VZUS01000001.1"/>
</dbReference>
<proteinExistence type="predicted"/>
<dbReference type="PROSITE" id="PS51318">
    <property type="entry name" value="TAT"/>
    <property type="match status" value="1"/>
</dbReference>
<dbReference type="InterPro" id="IPR019546">
    <property type="entry name" value="TAT_signal_bac_arc"/>
</dbReference>
<protein>
    <submittedName>
        <fullName evidence="1">Twin-arginine translocation signal domain-containing protein</fullName>
    </submittedName>
</protein>
<dbReference type="EMBL" id="VZUS01000001">
    <property type="protein sequence ID" value="KAB1187027.1"/>
    <property type="molecule type" value="Genomic_DNA"/>
</dbReference>
<organism evidence="1">
    <name type="scientific">Haloferax sp. CBA1149</name>
    <dbReference type="NCBI Taxonomy" id="2650753"/>
    <lineage>
        <taxon>Archaea</taxon>
        <taxon>Methanobacteriati</taxon>
        <taxon>Methanobacteriota</taxon>
        <taxon>Stenosarchaea group</taxon>
        <taxon>Halobacteria</taxon>
        <taxon>Halobacteriales</taxon>
        <taxon>Haloferacaceae</taxon>
        <taxon>Haloferax</taxon>
    </lineage>
</organism>